<dbReference type="Pfam" id="PF00300">
    <property type="entry name" value="His_Phos_1"/>
    <property type="match status" value="1"/>
</dbReference>
<dbReference type="GO" id="GO:0005737">
    <property type="term" value="C:cytoplasm"/>
    <property type="evidence" value="ECO:0007669"/>
    <property type="project" value="TreeGrafter"/>
</dbReference>
<gene>
    <name evidence="1" type="ORF">AVDCRST_MAG13-707</name>
</gene>
<dbReference type="Gene3D" id="3.40.50.1240">
    <property type="entry name" value="Phosphoglycerate mutase-like"/>
    <property type="match status" value="1"/>
</dbReference>
<evidence type="ECO:0000313" key="1">
    <source>
        <dbReference type="EMBL" id="CAA9474374.1"/>
    </source>
</evidence>
<dbReference type="AlphaFoldDB" id="A0A6J4RP83"/>
<name>A0A6J4RP83_9ACTN</name>
<dbReference type="CDD" id="cd07067">
    <property type="entry name" value="HP_PGM_like"/>
    <property type="match status" value="1"/>
</dbReference>
<organism evidence="1">
    <name type="scientific">uncultured Solirubrobacteraceae bacterium</name>
    <dbReference type="NCBI Taxonomy" id="1162706"/>
    <lineage>
        <taxon>Bacteria</taxon>
        <taxon>Bacillati</taxon>
        <taxon>Actinomycetota</taxon>
        <taxon>Thermoleophilia</taxon>
        <taxon>Solirubrobacterales</taxon>
        <taxon>Solirubrobacteraceae</taxon>
        <taxon>environmental samples</taxon>
    </lineage>
</organism>
<dbReference type="EMBL" id="CADCVO010000103">
    <property type="protein sequence ID" value="CAA9474374.1"/>
    <property type="molecule type" value="Genomic_DNA"/>
</dbReference>
<dbReference type="PANTHER" id="PTHR48100">
    <property type="entry name" value="BROAD-SPECIFICITY PHOSPHATASE YOR283W-RELATED"/>
    <property type="match status" value="1"/>
</dbReference>
<protein>
    <submittedName>
        <fullName evidence="1">Phosphoglycerate mutase</fullName>
        <ecNumber evidence="1">5.4.2.11</ecNumber>
    </submittedName>
</protein>
<reference evidence="1" key="1">
    <citation type="submission" date="2020-02" db="EMBL/GenBank/DDBJ databases">
        <authorList>
            <person name="Meier V. D."/>
        </authorList>
    </citation>
    <scope>NUCLEOTIDE SEQUENCE</scope>
    <source>
        <strain evidence="1">AVDCRST_MAG13</strain>
    </source>
</reference>
<dbReference type="SMART" id="SM00855">
    <property type="entry name" value="PGAM"/>
    <property type="match status" value="1"/>
</dbReference>
<dbReference type="InterPro" id="IPR029033">
    <property type="entry name" value="His_PPase_superfam"/>
</dbReference>
<dbReference type="InterPro" id="IPR050275">
    <property type="entry name" value="PGM_Phosphatase"/>
</dbReference>
<sequence>MSAKGVPQTPFTLPPGATEIVLVRHGASAHAIPGARFPLVDGRGDPPLAEEGQEQARAVGRRLAQEDVRALFVTPLQRTAQTAAPLAEARGLEPTVVPELAEVRLGDWEGGEYRVRVANGDPIIRRVFEEERWDVIPGAESPESLSARVRAGLERVAEETGPGAIAVAVVHGGVIGEACRIATDSRPFAFVHSDNGSVSRIVVRSSGKWTLRSFNDISHLPVVTGPAG</sequence>
<dbReference type="InterPro" id="IPR013078">
    <property type="entry name" value="His_Pase_superF_clade-1"/>
</dbReference>
<dbReference type="SUPFAM" id="SSF53254">
    <property type="entry name" value="Phosphoglycerate mutase-like"/>
    <property type="match status" value="1"/>
</dbReference>
<accession>A0A6J4RP83</accession>
<keyword evidence="1" id="KW-0413">Isomerase</keyword>
<dbReference type="EC" id="5.4.2.11" evidence="1"/>
<proteinExistence type="predicted"/>
<dbReference type="GO" id="GO:0004619">
    <property type="term" value="F:phosphoglycerate mutase activity"/>
    <property type="evidence" value="ECO:0007669"/>
    <property type="project" value="UniProtKB-EC"/>
</dbReference>
<dbReference type="PANTHER" id="PTHR48100:SF1">
    <property type="entry name" value="HISTIDINE PHOSPHATASE FAMILY PROTEIN-RELATED"/>
    <property type="match status" value="1"/>
</dbReference>
<dbReference type="GO" id="GO:0016791">
    <property type="term" value="F:phosphatase activity"/>
    <property type="evidence" value="ECO:0007669"/>
    <property type="project" value="TreeGrafter"/>
</dbReference>